<dbReference type="Gene3D" id="1.25.40.20">
    <property type="entry name" value="Ankyrin repeat-containing domain"/>
    <property type="match status" value="1"/>
</dbReference>
<protein>
    <submittedName>
        <fullName evidence="2">Uncharacterized protein</fullName>
    </submittedName>
</protein>
<evidence type="ECO:0000313" key="2">
    <source>
        <dbReference type="EMBL" id="KAK7065845.1"/>
    </source>
</evidence>
<reference evidence="2 3" key="1">
    <citation type="submission" date="2023-11" db="EMBL/GenBank/DDBJ databases">
        <title>Halocaridina rubra genome assembly.</title>
        <authorList>
            <person name="Smith C."/>
        </authorList>
    </citation>
    <scope>NUCLEOTIDE SEQUENCE [LARGE SCALE GENOMIC DNA]</scope>
    <source>
        <strain evidence="2">EP-1</strain>
        <tissue evidence="2">Whole</tissue>
    </source>
</reference>
<evidence type="ECO:0000313" key="3">
    <source>
        <dbReference type="Proteomes" id="UP001381693"/>
    </source>
</evidence>
<dbReference type="Pfam" id="PF12796">
    <property type="entry name" value="Ank_2"/>
    <property type="match status" value="1"/>
</dbReference>
<evidence type="ECO:0000256" key="1">
    <source>
        <dbReference type="PROSITE-ProRule" id="PRU00023"/>
    </source>
</evidence>
<dbReference type="SUPFAM" id="SSF48403">
    <property type="entry name" value="Ankyrin repeat"/>
    <property type="match status" value="1"/>
</dbReference>
<accession>A0AAN8ZYT8</accession>
<dbReference type="PROSITE" id="PS50088">
    <property type="entry name" value="ANK_REPEAT"/>
    <property type="match status" value="1"/>
</dbReference>
<dbReference type="AlphaFoldDB" id="A0AAN8ZYT8"/>
<gene>
    <name evidence="2" type="ORF">SK128_019705</name>
</gene>
<keyword evidence="3" id="KW-1185">Reference proteome</keyword>
<dbReference type="Proteomes" id="UP001381693">
    <property type="component" value="Unassembled WGS sequence"/>
</dbReference>
<feature type="non-terminal residue" evidence="2">
    <location>
        <position position="204"/>
    </location>
</feature>
<dbReference type="EMBL" id="JAXCGZ010019745">
    <property type="protein sequence ID" value="KAK7065845.1"/>
    <property type="molecule type" value="Genomic_DNA"/>
</dbReference>
<organism evidence="2 3">
    <name type="scientific">Halocaridina rubra</name>
    <name type="common">Hawaiian red shrimp</name>
    <dbReference type="NCBI Taxonomy" id="373956"/>
    <lineage>
        <taxon>Eukaryota</taxon>
        <taxon>Metazoa</taxon>
        <taxon>Ecdysozoa</taxon>
        <taxon>Arthropoda</taxon>
        <taxon>Crustacea</taxon>
        <taxon>Multicrustacea</taxon>
        <taxon>Malacostraca</taxon>
        <taxon>Eumalacostraca</taxon>
        <taxon>Eucarida</taxon>
        <taxon>Decapoda</taxon>
        <taxon>Pleocyemata</taxon>
        <taxon>Caridea</taxon>
        <taxon>Atyoidea</taxon>
        <taxon>Atyidae</taxon>
        <taxon>Halocaridina</taxon>
    </lineage>
</organism>
<keyword evidence="1" id="KW-0040">ANK repeat</keyword>
<sequence length="204" mass="22730">MHLKRESDWLVKSIKDGDIEMHYMDESGNTILHKAVDTNNILTVKFLIDVGSLVVARNSMNQTPLDIAVEKGYTEIVNLFGTQSQMHTQEGCAADAYMELLDKSARSVGLDTYSEGDEDEKVQEEKLEIVKEVGELMKVVPHDPIGSCDRHLLSLAISTNNRTLLPLFLAAGMPLTIMDSGLGIIQLAKYTEDITTWVFMVVTR</sequence>
<comment type="caution">
    <text evidence="2">The sequence shown here is derived from an EMBL/GenBank/DDBJ whole genome shotgun (WGS) entry which is preliminary data.</text>
</comment>
<proteinExistence type="predicted"/>
<dbReference type="SMART" id="SM00248">
    <property type="entry name" value="ANK"/>
    <property type="match status" value="3"/>
</dbReference>
<dbReference type="InterPro" id="IPR002110">
    <property type="entry name" value="Ankyrin_rpt"/>
</dbReference>
<feature type="repeat" description="ANK" evidence="1">
    <location>
        <begin position="27"/>
        <end position="59"/>
    </location>
</feature>
<dbReference type="InterPro" id="IPR036770">
    <property type="entry name" value="Ankyrin_rpt-contain_sf"/>
</dbReference>
<name>A0AAN8ZYT8_HALRR</name>
<dbReference type="PROSITE" id="PS50297">
    <property type="entry name" value="ANK_REP_REGION"/>
    <property type="match status" value="1"/>
</dbReference>